<keyword evidence="3" id="KW-1185">Reference proteome</keyword>
<evidence type="ECO:0000256" key="1">
    <source>
        <dbReference type="SAM" id="MobiDB-lite"/>
    </source>
</evidence>
<proteinExistence type="predicted"/>
<comment type="caution">
    <text evidence="2">The sequence shown here is derived from an EMBL/GenBank/DDBJ whole genome shotgun (WGS) entry which is preliminary data.</text>
</comment>
<gene>
    <name evidence="2" type="ORF">Y1Q_0019997</name>
</gene>
<dbReference type="EMBL" id="AKHW03007000">
    <property type="protein sequence ID" value="KYO17365.1"/>
    <property type="molecule type" value="Genomic_DNA"/>
</dbReference>
<reference evidence="2 3" key="1">
    <citation type="journal article" date="2012" name="Genome Biol.">
        <title>Sequencing three crocodilian genomes to illuminate the evolution of archosaurs and amniotes.</title>
        <authorList>
            <person name="St John J.A."/>
            <person name="Braun E.L."/>
            <person name="Isberg S.R."/>
            <person name="Miles L.G."/>
            <person name="Chong A.Y."/>
            <person name="Gongora J."/>
            <person name="Dalzell P."/>
            <person name="Moran C."/>
            <person name="Bed'hom B."/>
            <person name="Abzhanov A."/>
            <person name="Burgess S.C."/>
            <person name="Cooksey A.M."/>
            <person name="Castoe T.A."/>
            <person name="Crawford N.G."/>
            <person name="Densmore L.D."/>
            <person name="Drew J.C."/>
            <person name="Edwards S.V."/>
            <person name="Faircloth B.C."/>
            <person name="Fujita M.K."/>
            <person name="Greenwold M.J."/>
            <person name="Hoffmann F.G."/>
            <person name="Howard J.M."/>
            <person name="Iguchi T."/>
            <person name="Janes D.E."/>
            <person name="Khan S.Y."/>
            <person name="Kohno S."/>
            <person name="de Koning A.J."/>
            <person name="Lance S.L."/>
            <person name="McCarthy F.M."/>
            <person name="McCormack J.E."/>
            <person name="Merchant M.E."/>
            <person name="Peterson D.G."/>
            <person name="Pollock D.D."/>
            <person name="Pourmand N."/>
            <person name="Raney B.J."/>
            <person name="Roessler K.A."/>
            <person name="Sanford J.R."/>
            <person name="Sawyer R.H."/>
            <person name="Schmidt C.J."/>
            <person name="Triplett E.W."/>
            <person name="Tuberville T.D."/>
            <person name="Venegas-Anaya M."/>
            <person name="Howard J.T."/>
            <person name="Jarvis E.D."/>
            <person name="Guillette L.J.Jr."/>
            <person name="Glenn T.C."/>
            <person name="Green R.E."/>
            <person name="Ray D.A."/>
        </authorList>
    </citation>
    <scope>NUCLEOTIDE SEQUENCE [LARGE SCALE GENOMIC DNA]</scope>
    <source>
        <strain evidence="2">KSC_2009_1</strain>
    </source>
</reference>
<sequence length="72" mass="7563">MCVSIIPLPLSASRPGTPAHTHPLAHSFTPRTPGQAPHAGASPAGEVVKILIILHNWLGIQYISSIYGTSNI</sequence>
<feature type="region of interest" description="Disordered" evidence="1">
    <location>
        <begin position="11"/>
        <end position="41"/>
    </location>
</feature>
<name>A0A151LYL3_ALLMI</name>
<evidence type="ECO:0000313" key="3">
    <source>
        <dbReference type="Proteomes" id="UP000050525"/>
    </source>
</evidence>
<dbReference type="AlphaFoldDB" id="A0A151LYL3"/>
<organism evidence="2 3">
    <name type="scientific">Alligator mississippiensis</name>
    <name type="common">American alligator</name>
    <dbReference type="NCBI Taxonomy" id="8496"/>
    <lineage>
        <taxon>Eukaryota</taxon>
        <taxon>Metazoa</taxon>
        <taxon>Chordata</taxon>
        <taxon>Craniata</taxon>
        <taxon>Vertebrata</taxon>
        <taxon>Euteleostomi</taxon>
        <taxon>Archelosauria</taxon>
        <taxon>Archosauria</taxon>
        <taxon>Crocodylia</taxon>
        <taxon>Alligatoridae</taxon>
        <taxon>Alligatorinae</taxon>
        <taxon>Alligator</taxon>
    </lineage>
</organism>
<dbReference type="Proteomes" id="UP000050525">
    <property type="component" value="Unassembled WGS sequence"/>
</dbReference>
<evidence type="ECO:0000313" key="2">
    <source>
        <dbReference type="EMBL" id="KYO17365.1"/>
    </source>
</evidence>
<protein>
    <submittedName>
        <fullName evidence="2">Uncharacterized protein</fullName>
    </submittedName>
</protein>
<accession>A0A151LYL3</accession>